<dbReference type="OrthoDB" id="4412570at2"/>
<comment type="caution">
    <text evidence="3">The sequence shown here is derived from an EMBL/GenBank/DDBJ whole genome shotgun (WGS) entry which is preliminary data.</text>
</comment>
<sequence>MRRATPSAAVAAGVALLLTLVGCGPRRADDATTSPTPSASPTDAVSPDRTPSAPAAPDAATVRAQGVPLVSGPVALTLLTVAPATVTVAADADGSARATVSPGTALVAAPAGWSLTVPADGSVLVTDAAGVPVGGVSGGAAVAVAPDLVRVDGAAGTDLWLASATVAALSWGDREGGESLGVTPTAWARASGLAAQDLTWAQLVAQEPRADAPTMHDQLLCHMLGAPDKDQWNLEPWRPDVDAFTMIAARCNPE</sequence>
<feature type="region of interest" description="Disordered" evidence="1">
    <location>
        <begin position="25"/>
        <end position="57"/>
    </location>
</feature>
<proteinExistence type="predicted"/>
<evidence type="ECO:0008006" key="5">
    <source>
        <dbReference type="Google" id="ProtNLM"/>
    </source>
</evidence>
<feature type="compositionally biased region" description="Low complexity" evidence="1">
    <location>
        <begin position="31"/>
        <end position="57"/>
    </location>
</feature>
<protein>
    <recommendedName>
        <fullName evidence="5">DUF2599 domain-containing protein</fullName>
    </recommendedName>
</protein>
<dbReference type="Proteomes" id="UP000288246">
    <property type="component" value="Unassembled WGS sequence"/>
</dbReference>
<dbReference type="InterPro" id="IPR019719">
    <property type="entry name" value="DUF2599"/>
</dbReference>
<reference evidence="3 4" key="1">
    <citation type="submission" date="2018-11" db="EMBL/GenBank/DDBJ databases">
        <title>Draft genome sequence of Cellulomonas takizawaensis strain TKZ-21.</title>
        <authorList>
            <person name="Yamamura H."/>
            <person name="Hayashi T."/>
            <person name="Hamada M."/>
            <person name="Serisawa Y."/>
            <person name="Matsuyama K."/>
            <person name="Nakagawa Y."/>
            <person name="Otoguro M."/>
            <person name="Yanagida F."/>
            <person name="Hayakawa M."/>
        </authorList>
    </citation>
    <scope>NUCLEOTIDE SEQUENCE [LARGE SCALE GENOMIC DNA]</scope>
    <source>
        <strain evidence="3 4">TKZ-21</strain>
    </source>
</reference>
<evidence type="ECO:0000313" key="4">
    <source>
        <dbReference type="Proteomes" id="UP000288246"/>
    </source>
</evidence>
<name>A0A401UYN8_9CELL</name>
<keyword evidence="2" id="KW-0732">Signal</keyword>
<evidence type="ECO:0000256" key="2">
    <source>
        <dbReference type="SAM" id="SignalP"/>
    </source>
</evidence>
<keyword evidence="4" id="KW-1185">Reference proteome</keyword>
<dbReference type="EMBL" id="BHYL01000096">
    <property type="protein sequence ID" value="GCD19811.1"/>
    <property type="molecule type" value="Genomic_DNA"/>
</dbReference>
<evidence type="ECO:0000313" key="3">
    <source>
        <dbReference type="EMBL" id="GCD19811.1"/>
    </source>
</evidence>
<dbReference type="Pfam" id="PF10783">
    <property type="entry name" value="DUF2599"/>
    <property type="match status" value="1"/>
</dbReference>
<feature type="chain" id="PRO_5019566794" description="DUF2599 domain-containing protein" evidence="2">
    <location>
        <begin position="29"/>
        <end position="254"/>
    </location>
</feature>
<evidence type="ECO:0000256" key="1">
    <source>
        <dbReference type="SAM" id="MobiDB-lite"/>
    </source>
</evidence>
<dbReference type="AlphaFoldDB" id="A0A401UYN8"/>
<gene>
    <name evidence="3" type="ORF">CTKZ_13730</name>
</gene>
<accession>A0A401UYN8</accession>
<dbReference type="RefSeq" id="WP_124342341.1">
    <property type="nucleotide sequence ID" value="NZ_BHYL01000096.1"/>
</dbReference>
<organism evidence="3 4">
    <name type="scientific">Cellulomonas algicola</name>
    <dbReference type="NCBI Taxonomy" id="2071633"/>
    <lineage>
        <taxon>Bacteria</taxon>
        <taxon>Bacillati</taxon>
        <taxon>Actinomycetota</taxon>
        <taxon>Actinomycetes</taxon>
        <taxon>Micrococcales</taxon>
        <taxon>Cellulomonadaceae</taxon>
        <taxon>Cellulomonas</taxon>
    </lineage>
</organism>
<feature type="signal peptide" evidence="2">
    <location>
        <begin position="1"/>
        <end position="28"/>
    </location>
</feature>
<dbReference type="PROSITE" id="PS51257">
    <property type="entry name" value="PROKAR_LIPOPROTEIN"/>
    <property type="match status" value="1"/>
</dbReference>